<keyword evidence="3" id="KW-0547">Nucleotide-binding</keyword>
<keyword evidence="6 7" id="KW-0472">Membrane</keyword>
<feature type="domain" description="ABC transmembrane type-1" evidence="9">
    <location>
        <begin position="216"/>
        <end position="495"/>
    </location>
</feature>
<dbReference type="EMBL" id="JAKJXO020000025">
    <property type="protein sequence ID" value="KAL1591529.1"/>
    <property type="molecule type" value="Genomic_DNA"/>
</dbReference>
<comment type="caution">
    <text evidence="10">The sequence shown here is derived from an EMBL/GenBank/DDBJ whole genome shotgun (WGS) entry which is preliminary data.</text>
</comment>
<dbReference type="PROSITE" id="PS50929">
    <property type="entry name" value="ABC_TM1F"/>
    <property type="match status" value="1"/>
</dbReference>
<dbReference type="SUPFAM" id="SSF90123">
    <property type="entry name" value="ABC transporter transmembrane region"/>
    <property type="match status" value="1"/>
</dbReference>
<keyword evidence="5 7" id="KW-1133">Transmembrane helix</keyword>
<gene>
    <name evidence="10" type="ORF">SLS60_011921</name>
</gene>
<evidence type="ECO:0000259" key="8">
    <source>
        <dbReference type="PROSITE" id="PS50893"/>
    </source>
</evidence>
<dbReference type="PROSITE" id="PS00211">
    <property type="entry name" value="ABC_TRANSPORTER_1"/>
    <property type="match status" value="1"/>
</dbReference>
<evidence type="ECO:0000256" key="1">
    <source>
        <dbReference type="ARBA" id="ARBA00004141"/>
    </source>
</evidence>
<evidence type="ECO:0000256" key="4">
    <source>
        <dbReference type="ARBA" id="ARBA00022840"/>
    </source>
</evidence>
<dbReference type="Gene3D" id="3.40.50.300">
    <property type="entry name" value="P-loop containing nucleotide triphosphate hydrolases"/>
    <property type="match status" value="1"/>
</dbReference>
<sequence>MPFSHGTFLDYTYSPTIVLGYFLALIYGLCTLEKVVVFPPKKRLLPALSMLLIALSYIFEALLHDRSASRYALLRIATVTPVWIALAVHLYKAEYLLWNPYIGVFFLGLLFEVVTTALLRPTSRSSDIFSLCLSIFRAVVTLALSTIGIFYQAERHSDEEGQMLLGNGNGNTPQQQHKRLREPCNWIEYLQGFAIFMPYLLPWHDSKVHGYLALRLVIALLRRGSNVATPWAWGRAIDKLNLETTMPWKEIGIWTACLWIDGRAGLDVFDQLASSCIQNSSFKKVVELAMGHVMRLSFEFHSTKNTGEILKAIDQAGSLNSLAELLIFQILPVVLDLIIAMIYVNHLIGMYLTLCILGITATYVPFVTTLNLWIQPKHRIFVESCRNEARVANEMVSNWIIITLFGRTGHEMRCYLTVVQDFVNASYDYLYRMLLASAVQDLIMNAGLVGCAILAMLQVVTGAVSLGAFLNFAMYWNAIKGTIRQLTNSYDKISSTFVNAEALLELLYTEPSVPEPELSKKLAIDTGEVRFENVSFAYRSGKRVIENIDFSAKAGTTTAIVGESGSGKSTILALILRLHDVCEGSITIDGQDVREVDGNSLHTAIGVVPQKSDLFNRSIMDNVRYGNLDATDEEVINVCKAAAMHECIMSFPDGYGSTVGERGVLLSGGQSQRLSIARVLLKNPKIILLDEATSSVDTLTEKSLQEAFSYLTPDRTKIVIAHRLSTIVQADTILVVHEGKIVESGTHEELLAKGGRYNKLWTQQTLKQ</sequence>
<evidence type="ECO:0000256" key="2">
    <source>
        <dbReference type="ARBA" id="ARBA00022692"/>
    </source>
</evidence>
<dbReference type="InterPro" id="IPR036640">
    <property type="entry name" value="ABC1_TM_sf"/>
</dbReference>
<dbReference type="PANTHER" id="PTHR24221">
    <property type="entry name" value="ATP-BINDING CASSETTE SUB-FAMILY B"/>
    <property type="match status" value="1"/>
</dbReference>
<feature type="transmembrane region" description="Helical" evidence="7">
    <location>
        <begin position="102"/>
        <end position="122"/>
    </location>
</feature>
<dbReference type="Gene3D" id="1.20.1560.10">
    <property type="entry name" value="ABC transporter type 1, transmembrane domain"/>
    <property type="match status" value="1"/>
</dbReference>
<dbReference type="PANTHER" id="PTHR24221:SF503">
    <property type="entry name" value="MITOCHONDRIAL POTASSIUM CHANNEL ATP-BINDING SUBUNIT"/>
    <property type="match status" value="1"/>
</dbReference>
<feature type="transmembrane region" description="Helical" evidence="7">
    <location>
        <begin position="69"/>
        <end position="90"/>
    </location>
</feature>
<evidence type="ECO:0000313" key="10">
    <source>
        <dbReference type="EMBL" id="KAL1591529.1"/>
    </source>
</evidence>
<dbReference type="Pfam" id="PF00664">
    <property type="entry name" value="ABC_membrane"/>
    <property type="match status" value="1"/>
</dbReference>
<feature type="transmembrane region" description="Helical" evidence="7">
    <location>
        <begin position="442"/>
        <end position="475"/>
    </location>
</feature>
<protein>
    <recommendedName>
        <fullName evidence="12">ABC transporter</fullName>
    </recommendedName>
</protein>
<dbReference type="InterPro" id="IPR017871">
    <property type="entry name" value="ABC_transporter-like_CS"/>
</dbReference>
<evidence type="ECO:0000256" key="3">
    <source>
        <dbReference type="ARBA" id="ARBA00022741"/>
    </source>
</evidence>
<evidence type="ECO:0000256" key="7">
    <source>
        <dbReference type="SAM" id="Phobius"/>
    </source>
</evidence>
<evidence type="ECO:0000259" key="9">
    <source>
        <dbReference type="PROSITE" id="PS50929"/>
    </source>
</evidence>
<reference evidence="10 11" key="1">
    <citation type="submission" date="2024-02" db="EMBL/GenBank/DDBJ databases">
        <title>De novo assembly and annotation of 12 fungi associated with fruit tree decline syndrome in Ontario, Canada.</title>
        <authorList>
            <person name="Sulman M."/>
            <person name="Ellouze W."/>
            <person name="Ilyukhin E."/>
        </authorList>
    </citation>
    <scope>NUCLEOTIDE SEQUENCE [LARGE SCALE GENOMIC DNA]</scope>
    <source>
        <strain evidence="10 11">M42-189</strain>
    </source>
</reference>
<accession>A0ABR3QH89</accession>
<dbReference type="InterPro" id="IPR011527">
    <property type="entry name" value="ABC1_TM_dom"/>
</dbReference>
<dbReference type="InterPro" id="IPR003439">
    <property type="entry name" value="ABC_transporter-like_ATP-bd"/>
</dbReference>
<dbReference type="SMART" id="SM00382">
    <property type="entry name" value="AAA"/>
    <property type="match status" value="1"/>
</dbReference>
<keyword evidence="4" id="KW-0067">ATP-binding</keyword>
<dbReference type="InterPro" id="IPR003593">
    <property type="entry name" value="AAA+_ATPase"/>
</dbReference>
<keyword evidence="11" id="KW-1185">Reference proteome</keyword>
<organism evidence="10 11">
    <name type="scientific">Paraconiothyrium brasiliense</name>
    <dbReference type="NCBI Taxonomy" id="300254"/>
    <lineage>
        <taxon>Eukaryota</taxon>
        <taxon>Fungi</taxon>
        <taxon>Dikarya</taxon>
        <taxon>Ascomycota</taxon>
        <taxon>Pezizomycotina</taxon>
        <taxon>Dothideomycetes</taxon>
        <taxon>Pleosporomycetidae</taxon>
        <taxon>Pleosporales</taxon>
        <taxon>Massarineae</taxon>
        <taxon>Didymosphaeriaceae</taxon>
        <taxon>Paraconiothyrium</taxon>
    </lineage>
</organism>
<dbReference type="InterPro" id="IPR027417">
    <property type="entry name" value="P-loop_NTPase"/>
</dbReference>
<proteinExistence type="predicted"/>
<dbReference type="Proteomes" id="UP001521785">
    <property type="component" value="Unassembled WGS sequence"/>
</dbReference>
<dbReference type="InterPro" id="IPR039421">
    <property type="entry name" value="Type_1_exporter"/>
</dbReference>
<feature type="transmembrane region" description="Helical" evidence="7">
    <location>
        <begin position="12"/>
        <end position="32"/>
    </location>
</feature>
<keyword evidence="2 7" id="KW-0812">Transmembrane</keyword>
<comment type="subcellular location">
    <subcellularLocation>
        <location evidence="1">Membrane</location>
        <topology evidence="1">Multi-pass membrane protein</topology>
    </subcellularLocation>
</comment>
<evidence type="ECO:0000256" key="5">
    <source>
        <dbReference type="ARBA" id="ARBA00022989"/>
    </source>
</evidence>
<evidence type="ECO:0008006" key="12">
    <source>
        <dbReference type="Google" id="ProtNLM"/>
    </source>
</evidence>
<name>A0ABR3QH89_9PLEO</name>
<feature type="transmembrane region" description="Helical" evidence="7">
    <location>
        <begin position="44"/>
        <end position="63"/>
    </location>
</feature>
<dbReference type="Pfam" id="PF00005">
    <property type="entry name" value="ABC_tran"/>
    <property type="match status" value="1"/>
</dbReference>
<dbReference type="PROSITE" id="PS50893">
    <property type="entry name" value="ABC_TRANSPORTER_2"/>
    <property type="match status" value="1"/>
</dbReference>
<feature type="transmembrane region" description="Helical" evidence="7">
    <location>
        <begin position="350"/>
        <end position="374"/>
    </location>
</feature>
<dbReference type="SUPFAM" id="SSF52540">
    <property type="entry name" value="P-loop containing nucleoside triphosphate hydrolases"/>
    <property type="match status" value="1"/>
</dbReference>
<evidence type="ECO:0000256" key="6">
    <source>
        <dbReference type="ARBA" id="ARBA00023136"/>
    </source>
</evidence>
<feature type="domain" description="ABC transporter" evidence="8">
    <location>
        <begin position="529"/>
        <end position="763"/>
    </location>
</feature>
<evidence type="ECO:0000313" key="11">
    <source>
        <dbReference type="Proteomes" id="UP001521785"/>
    </source>
</evidence>
<feature type="transmembrane region" description="Helical" evidence="7">
    <location>
        <begin position="325"/>
        <end position="344"/>
    </location>
</feature>
<feature type="transmembrane region" description="Helical" evidence="7">
    <location>
        <begin position="128"/>
        <end position="151"/>
    </location>
</feature>